<dbReference type="EMBL" id="PVTI01000007">
    <property type="protein sequence ID" value="PRY60222.1"/>
    <property type="molecule type" value="Genomic_DNA"/>
</dbReference>
<keyword evidence="4" id="KW-0238">DNA-binding</keyword>
<feature type="domain" description="RNA polymerase sigma-70 region 2" evidence="6">
    <location>
        <begin position="14"/>
        <end position="78"/>
    </location>
</feature>
<evidence type="ECO:0000313" key="8">
    <source>
        <dbReference type="EMBL" id="PRY60222.1"/>
    </source>
</evidence>
<proteinExistence type="inferred from homology"/>
<dbReference type="PANTHER" id="PTHR43133">
    <property type="entry name" value="RNA POLYMERASE ECF-TYPE SIGMA FACTO"/>
    <property type="match status" value="1"/>
</dbReference>
<name>A0A2T0UQL2_9MICO</name>
<dbReference type="Pfam" id="PF08281">
    <property type="entry name" value="Sigma70_r4_2"/>
    <property type="match status" value="1"/>
</dbReference>
<dbReference type="InterPro" id="IPR013249">
    <property type="entry name" value="RNA_pol_sigma70_r4_t2"/>
</dbReference>
<dbReference type="Pfam" id="PF04542">
    <property type="entry name" value="Sigma70_r2"/>
    <property type="match status" value="1"/>
</dbReference>
<keyword evidence="5" id="KW-0804">Transcription</keyword>
<evidence type="ECO:0000256" key="4">
    <source>
        <dbReference type="ARBA" id="ARBA00023125"/>
    </source>
</evidence>
<dbReference type="SUPFAM" id="SSF88659">
    <property type="entry name" value="Sigma3 and sigma4 domains of RNA polymerase sigma factors"/>
    <property type="match status" value="1"/>
</dbReference>
<dbReference type="SUPFAM" id="SSF88946">
    <property type="entry name" value="Sigma2 domain of RNA polymerase sigma factors"/>
    <property type="match status" value="1"/>
</dbReference>
<evidence type="ECO:0000256" key="3">
    <source>
        <dbReference type="ARBA" id="ARBA00023082"/>
    </source>
</evidence>
<dbReference type="NCBIfam" id="TIGR02983">
    <property type="entry name" value="SigE-fam_strep"/>
    <property type="match status" value="1"/>
</dbReference>
<keyword evidence="2" id="KW-0805">Transcription regulation</keyword>
<dbReference type="InterPro" id="IPR039425">
    <property type="entry name" value="RNA_pol_sigma-70-like"/>
</dbReference>
<evidence type="ECO:0000259" key="7">
    <source>
        <dbReference type="Pfam" id="PF08281"/>
    </source>
</evidence>
<dbReference type="InterPro" id="IPR014284">
    <property type="entry name" value="RNA_pol_sigma-70_dom"/>
</dbReference>
<dbReference type="InterPro" id="IPR014325">
    <property type="entry name" value="RNA_pol_sigma-E_actinobac"/>
</dbReference>
<sequence>MRSRDDGSFEAFMRSSSPRLLRLAWLLTGGASSAEDLVQETLERVYVAWPRIDAGGTHNYARRVLLNLHTDSHRRTWRESVTDELPEGSQPDRSEQVVLADHLTTALAELPLRERQCVILRHHSDLSERDVADLLNISTGTVKSSTSRGLAPALPPRARRRPSCLTCVPPIHCSSCWPLPRRRRCRSTRVPCMPVGAAAYAAAPCAAPPEVSGLSPPQQP</sequence>
<evidence type="ECO:0000256" key="1">
    <source>
        <dbReference type="ARBA" id="ARBA00010641"/>
    </source>
</evidence>
<evidence type="ECO:0000256" key="2">
    <source>
        <dbReference type="ARBA" id="ARBA00023015"/>
    </source>
</evidence>
<protein>
    <submittedName>
        <fullName evidence="8">RNA polymerase sigma-70 factor (Sigma-E family)</fullName>
    </submittedName>
</protein>
<comment type="similarity">
    <text evidence="1">Belongs to the sigma-70 factor family. ECF subfamily.</text>
</comment>
<dbReference type="InterPro" id="IPR013324">
    <property type="entry name" value="RNA_pol_sigma_r3/r4-like"/>
</dbReference>
<dbReference type="Gene3D" id="1.10.10.10">
    <property type="entry name" value="Winged helix-like DNA-binding domain superfamily/Winged helix DNA-binding domain"/>
    <property type="match status" value="1"/>
</dbReference>
<dbReference type="InterPro" id="IPR007627">
    <property type="entry name" value="RNA_pol_sigma70_r2"/>
</dbReference>
<dbReference type="Gene3D" id="1.10.1740.10">
    <property type="match status" value="1"/>
</dbReference>
<gene>
    <name evidence="8" type="ORF">BCF74_1078</name>
</gene>
<organism evidence="8 9">
    <name type="scientific">Knoellia remsis</name>
    <dbReference type="NCBI Taxonomy" id="407159"/>
    <lineage>
        <taxon>Bacteria</taxon>
        <taxon>Bacillati</taxon>
        <taxon>Actinomycetota</taxon>
        <taxon>Actinomycetes</taxon>
        <taxon>Micrococcales</taxon>
        <taxon>Intrasporangiaceae</taxon>
        <taxon>Knoellia</taxon>
    </lineage>
</organism>
<dbReference type="PANTHER" id="PTHR43133:SF50">
    <property type="entry name" value="ECF RNA POLYMERASE SIGMA FACTOR SIGM"/>
    <property type="match status" value="1"/>
</dbReference>
<dbReference type="GO" id="GO:0006352">
    <property type="term" value="P:DNA-templated transcription initiation"/>
    <property type="evidence" value="ECO:0007669"/>
    <property type="project" value="InterPro"/>
</dbReference>
<evidence type="ECO:0000256" key="5">
    <source>
        <dbReference type="ARBA" id="ARBA00023163"/>
    </source>
</evidence>
<dbReference type="InterPro" id="IPR036388">
    <property type="entry name" value="WH-like_DNA-bd_sf"/>
</dbReference>
<dbReference type="CDD" id="cd06171">
    <property type="entry name" value="Sigma70_r4"/>
    <property type="match status" value="1"/>
</dbReference>
<dbReference type="InterPro" id="IPR013325">
    <property type="entry name" value="RNA_pol_sigma_r2"/>
</dbReference>
<feature type="domain" description="RNA polymerase sigma factor 70 region 4 type 2" evidence="7">
    <location>
        <begin position="103"/>
        <end position="150"/>
    </location>
</feature>
<comment type="caution">
    <text evidence="8">The sequence shown here is derived from an EMBL/GenBank/DDBJ whole genome shotgun (WGS) entry which is preliminary data.</text>
</comment>
<keyword evidence="3" id="KW-0731">Sigma factor</keyword>
<reference evidence="8 9" key="1">
    <citation type="submission" date="2018-03" db="EMBL/GenBank/DDBJ databases">
        <title>Genomic Encyclopedia of Archaeal and Bacterial Type Strains, Phase II (KMG-II): from individual species to whole genera.</title>
        <authorList>
            <person name="Goeker M."/>
        </authorList>
    </citation>
    <scope>NUCLEOTIDE SEQUENCE [LARGE SCALE GENOMIC DNA]</scope>
    <source>
        <strain evidence="8 9">ATCC BAA-1496</strain>
    </source>
</reference>
<evidence type="ECO:0000259" key="6">
    <source>
        <dbReference type="Pfam" id="PF04542"/>
    </source>
</evidence>
<dbReference type="AlphaFoldDB" id="A0A2T0UQL2"/>
<dbReference type="NCBIfam" id="TIGR02937">
    <property type="entry name" value="sigma70-ECF"/>
    <property type="match status" value="1"/>
</dbReference>
<dbReference type="GO" id="GO:0003677">
    <property type="term" value="F:DNA binding"/>
    <property type="evidence" value="ECO:0007669"/>
    <property type="project" value="UniProtKB-KW"/>
</dbReference>
<keyword evidence="9" id="KW-1185">Reference proteome</keyword>
<evidence type="ECO:0000313" key="9">
    <source>
        <dbReference type="Proteomes" id="UP000237822"/>
    </source>
</evidence>
<accession>A0A2T0UQL2</accession>
<dbReference type="RefSeq" id="WP_170070146.1">
    <property type="nucleotide sequence ID" value="NZ_PVTI01000007.1"/>
</dbReference>
<dbReference type="GO" id="GO:0016987">
    <property type="term" value="F:sigma factor activity"/>
    <property type="evidence" value="ECO:0007669"/>
    <property type="project" value="UniProtKB-KW"/>
</dbReference>
<dbReference type="Proteomes" id="UP000237822">
    <property type="component" value="Unassembled WGS sequence"/>
</dbReference>